<gene>
    <name evidence="1" type="ORF">CC86DRAFT_408584</name>
</gene>
<dbReference type="SUPFAM" id="SSF53098">
    <property type="entry name" value="Ribonuclease H-like"/>
    <property type="match status" value="1"/>
</dbReference>
<evidence type="ECO:0000313" key="1">
    <source>
        <dbReference type="EMBL" id="KAF2824508.1"/>
    </source>
</evidence>
<protein>
    <submittedName>
        <fullName evidence="1">Uncharacterized protein</fullName>
    </submittedName>
</protein>
<dbReference type="Proteomes" id="UP000799424">
    <property type="component" value="Unassembled WGS sequence"/>
</dbReference>
<keyword evidence="2" id="KW-1185">Reference proteome</keyword>
<evidence type="ECO:0000313" key="2">
    <source>
        <dbReference type="Proteomes" id="UP000799424"/>
    </source>
</evidence>
<reference evidence="1" key="1">
    <citation type="journal article" date="2020" name="Stud. Mycol.">
        <title>101 Dothideomycetes genomes: a test case for predicting lifestyles and emergence of pathogens.</title>
        <authorList>
            <person name="Haridas S."/>
            <person name="Albert R."/>
            <person name="Binder M."/>
            <person name="Bloem J."/>
            <person name="Labutti K."/>
            <person name="Salamov A."/>
            <person name="Andreopoulos B."/>
            <person name="Baker S."/>
            <person name="Barry K."/>
            <person name="Bills G."/>
            <person name="Bluhm B."/>
            <person name="Cannon C."/>
            <person name="Castanera R."/>
            <person name="Culley D."/>
            <person name="Daum C."/>
            <person name="Ezra D."/>
            <person name="Gonzalez J."/>
            <person name="Henrissat B."/>
            <person name="Kuo A."/>
            <person name="Liang C."/>
            <person name="Lipzen A."/>
            <person name="Lutzoni F."/>
            <person name="Magnuson J."/>
            <person name="Mondo S."/>
            <person name="Nolan M."/>
            <person name="Ohm R."/>
            <person name="Pangilinan J."/>
            <person name="Park H.-J."/>
            <person name="Ramirez L."/>
            <person name="Alfaro M."/>
            <person name="Sun H."/>
            <person name="Tritt A."/>
            <person name="Yoshinaga Y."/>
            <person name="Zwiers L.-H."/>
            <person name="Turgeon B."/>
            <person name="Goodwin S."/>
            <person name="Spatafora J."/>
            <person name="Crous P."/>
            <person name="Grigoriev I."/>
        </authorList>
    </citation>
    <scope>NUCLEOTIDE SEQUENCE</scope>
    <source>
        <strain evidence="1">CBS 113818</strain>
    </source>
</reference>
<proteinExistence type="predicted"/>
<accession>A0A6A6ZUT5</accession>
<dbReference type="Gene3D" id="3.30.420.10">
    <property type="entry name" value="Ribonuclease H-like superfamily/Ribonuclease H"/>
    <property type="match status" value="1"/>
</dbReference>
<dbReference type="AlphaFoldDB" id="A0A6A6ZUT5"/>
<name>A0A6A6ZUT5_9PLEO</name>
<dbReference type="InterPro" id="IPR036397">
    <property type="entry name" value="RNaseH_sf"/>
</dbReference>
<organism evidence="1 2">
    <name type="scientific">Ophiobolus disseminans</name>
    <dbReference type="NCBI Taxonomy" id="1469910"/>
    <lineage>
        <taxon>Eukaryota</taxon>
        <taxon>Fungi</taxon>
        <taxon>Dikarya</taxon>
        <taxon>Ascomycota</taxon>
        <taxon>Pezizomycotina</taxon>
        <taxon>Dothideomycetes</taxon>
        <taxon>Pleosporomycetidae</taxon>
        <taxon>Pleosporales</taxon>
        <taxon>Pleosporineae</taxon>
        <taxon>Phaeosphaeriaceae</taxon>
        <taxon>Ophiobolus</taxon>
    </lineage>
</organism>
<dbReference type="GO" id="GO:0003676">
    <property type="term" value="F:nucleic acid binding"/>
    <property type="evidence" value="ECO:0007669"/>
    <property type="project" value="InterPro"/>
</dbReference>
<dbReference type="EMBL" id="MU006230">
    <property type="protein sequence ID" value="KAF2824508.1"/>
    <property type="molecule type" value="Genomic_DNA"/>
</dbReference>
<dbReference type="InterPro" id="IPR012337">
    <property type="entry name" value="RNaseH-like_sf"/>
</dbReference>
<sequence length="178" mass="20240">MRTLQKGDKQVVVGKVVPAIQWLRENMLDRFEAWTHGGREHPPTGTLFYRDGIKFDNSAVWTEYEAIRDATKANQTRTIAKPQSFPEMVFGTTTTGPKTYKYYVIANGMDLTQSDLEELTTNLTHTQLSIITAQTAIALPLIWARKLASRTHDYFDDSCVKDGAPLHWEQADAHKVRQ</sequence>